<reference evidence="2 3" key="1">
    <citation type="submission" date="2016-11" db="EMBL/GenBank/DDBJ databases">
        <authorList>
            <person name="Jaros S."/>
            <person name="Januszkiewicz K."/>
            <person name="Wedrychowicz H."/>
        </authorList>
    </citation>
    <scope>NUCLEOTIDE SEQUENCE [LARGE SCALE GENOMIC DNA]</scope>
    <source>
        <strain evidence="2 3">DSM 14214</strain>
    </source>
</reference>
<dbReference type="OrthoDB" id="2056161at2"/>
<evidence type="ECO:0000313" key="2">
    <source>
        <dbReference type="EMBL" id="SHL28859.1"/>
    </source>
</evidence>
<dbReference type="Pfam" id="PF11335">
    <property type="entry name" value="DUF3137"/>
    <property type="match status" value="1"/>
</dbReference>
<feature type="transmembrane region" description="Helical" evidence="1">
    <location>
        <begin position="33"/>
        <end position="54"/>
    </location>
</feature>
<dbReference type="RefSeq" id="WP_072853431.1">
    <property type="nucleotide sequence ID" value="NZ_FRAH01000088.1"/>
</dbReference>
<evidence type="ECO:0000313" key="3">
    <source>
        <dbReference type="Proteomes" id="UP000183975"/>
    </source>
</evidence>
<feature type="transmembrane region" description="Helical" evidence="1">
    <location>
        <begin position="66"/>
        <end position="94"/>
    </location>
</feature>
<accession>A0A1M6ZEQ9</accession>
<keyword evidence="1" id="KW-0812">Transmembrane</keyword>
<dbReference type="InterPro" id="IPR021484">
    <property type="entry name" value="DUF3137"/>
</dbReference>
<evidence type="ECO:0000256" key="1">
    <source>
        <dbReference type="SAM" id="Phobius"/>
    </source>
</evidence>
<dbReference type="EMBL" id="FRAH01000088">
    <property type="protein sequence ID" value="SHL28859.1"/>
    <property type="molecule type" value="Genomic_DNA"/>
</dbReference>
<protein>
    <recommendedName>
        <fullName evidence="4">DUF3137 domain-containing protein</fullName>
    </recommendedName>
</protein>
<sequence length="328" mass="36953">MAMIEQNISGVKLEKLRQKAVKKTKFLKKMPKVVFVVCLLLAMLKPRNIGLFLILTSGEGLDFGTIGIGIIMILGEILLAFCIAAAAMGFYLLLSWKKTYNEFNDNYKNKYALLKIREVPGFSNLKYAAKQGISFDELTKVGLLPGQAKSFYESGDYFEGAYEGIRFRASSVKTYEPDNSTLTVFDGQVIVFSAFHAFKTSETAIQIFPKKQSGKMKGLTLREKVETENEAFNSMFSVCAENGHNAFYILTPQVLEDILEFAKIIQNHVYIVFSDQSMYLGCEQMQNPFNAIVDLPIEEQSKNIVMATEVIRKAKEMLIHIENQSGKE</sequence>
<proteinExistence type="predicted"/>
<organism evidence="2 3">
    <name type="scientific">Anaerotignum lactatifermentans DSM 14214</name>
    <dbReference type="NCBI Taxonomy" id="1121323"/>
    <lineage>
        <taxon>Bacteria</taxon>
        <taxon>Bacillati</taxon>
        <taxon>Bacillota</taxon>
        <taxon>Clostridia</taxon>
        <taxon>Lachnospirales</taxon>
        <taxon>Anaerotignaceae</taxon>
        <taxon>Anaerotignum</taxon>
    </lineage>
</organism>
<dbReference type="AlphaFoldDB" id="A0A1M6ZEQ9"/>
<name>A0A1M6ZEQ9_9FIRM</name>
<evidence type="ECO:0008006" key="4">
    <source>
        <dbReference type="Google" id="ProtNLM"/>
    </source>
</evidence>
<keyword evidence="3" id="KW-1185">Reference proteome</keyword>
<keyword evidence="1" id="KW-1133">Transmembrane helix</keyword>
<gene>
    <name evidence="2" type="ORF">SAMN02745138_03201</name>
</gene>
<dbReference type="Proteomes" id="UP000183975">
    <property type="component" value="Unassembled WGS sequence"/>
</dbReference>
<keyword evidence="1" id="KW-0472">Membrane</keyword>